<accession>A0A2P6NH10</accession>
<gene>
    <name evidence="1" type="ORF">PROFUN_09385</name>
</gene>
<dbReference type="PANTHER" id="PTHR47877">
    <property type="entry name" value="LATE EMBRYOGENESIS ABUNDANT DOMAIN-CONTAINING PROTEIN / LEA DOMAIN-CONTAINING PROTEIN"/>
    <property type="match status" value="1"/>
</dbReference>
<dbReference type="PANTHER" id="PTHR47877:SF3">
    <property type="entry name" value="LATE EMBRYOGENESIS ABUNDANT DOMAIN-CONTAINING PROTEIN _ LEA DOMAIN-CONTAINING PROTEIN"/>
    <property type="match status" value="1"/>
</dbReference>
<reference evidence="1 2" key="1">
    <citation type="journal article" date="2018" name="Genome Biol. Evol.">
        <title>Multiple Roots of Fruiting Body Formation in Amoebozoa.</title>
        <authorList>
            <person name="Hillmann F."/>
            <person name="Forbes G."/>
            <person name="Novohradska S."/>
            <person name="Ferling I."/>
            <person name="Riege K."/>
            <person name="Groth M."/>
            <person name="Westermann M."/>
            <person name="Marz M."/>
            <person name="Spaller T."/>
            <person name="Winckler T."/>
            <person name="Schaap P."/>
            <person name="Glockner G."/>
        </authorList>
    </citation>
    <scope>NUCLEOTIDE SEQUENCE [LARGE SCALE GENOMIC DNA]</scope>
    <source>
        <strain evidence="1 2">Jena</strain>
    </source>
</reference>
<proteinExistence type="predicted"/>
<evidence type="ECO:0000313" key="2">
    <source>
        <dbReference type="Proteomes" id="UP000241769"/>
    </source>
</evidence>
<protein>
    <submittedName>
        <fullName evidence="1">Embryonic cell protein 63</fullName>
    </submittedName>
</protein>
<comment type="caution">
    <text evidence="1">The sequence shown here is derived from an EMBL/GenBank/DDBJ whole genome shotgun (WGS) entry which is preliminary data.</text>
</comment>
<organism evidence="1 2">
    <name type="scientific">Planoprotostelium fungivorum</name>
    <dbReference type="NCBI Taxonomy" id="1890364"/>
    <lineage>
        <taxon>Eukaryota</taxon>
        <taxon>Amoebozoa</taxon>
        <taxon>Evosea</taxon>
        <taxon>Variosea</taxon>
        <taxon>Cavosteliida</taxon>
        <taxon>Cavosteliaceae</taxon>
        <taxon>Planoprotostelium</taxon>
    </lineage>
</organism>
<dbReference type="EMBL" id="MDYQ01000087">
    <property type="protein sequence ID" value="PRP83221.1"/>
    <property type="molecule type" value="Genomic_DNA"/>
</dbReference>
<dbReference type="Proteomes" id="UP000241769">
    <property type="component" value="Unassembled WGS sequence"/>
</dbReference>
<sequence>MVNPEDNNQPITDQIAEGAKKAVDVTADAAVKAKDVVVEGAGFVADKAVLAKEAVVEGAVKAKDVISEKAVAGKDILVENAVKAKDAIAEGAVKTKDVVVENAVKAKDVVAENAVKAKDAIAEGAVKTKDVVTEGAIKAKDVVADSSVKGYEATKEAIATAGTFMGDAFNALKTRTNSLVFGEDALPKAEVTSTTSETVTEEPKTATTSENLQAKTPMKIGRWSSPVANACVCHFQVLQNTTTNNSNNNNYNMRSIFFCTFAVMVCLAAAESPYNTRGLAKMAEFMQKYQDVSLLKNINVLGNVVGGQENRGDILNYFRGPFAGSNKRGFFEEEESFTLEKFSGGQSFFENLLKVQQAYENLSLLRDINVLGNFFGGKQNRLDLANFFQGTDAGSF</sequence>
<name>A0A2P6NH10_9EUKA</name>
<dbReference type="InParanoid" id="A0A2P6NH10"/>
<dbReference type="AlphaFoldDB" id="A0A2P6NH10"/>
<keyword evidence="2" id="KW-1185">Reference proteome</keyword>
<evidence type="ECO:0000313" key="1">
    <source>
        <dbReference type="EMBL" id="PRP83221.1"/>
    </source>
</evidence>